<dbReference type="Proteomes" id="UP001549920">
    <property type="component" value="Unassembled WGS sequence"/>
</dbReference>
<feature type="region of interest" description="Disordered" evidence="2">
    <location>
        <begin position="1"/>
        <end position="26"/>
    </location>
</feature>
<feature type="compositionally biased region" description="Polar residues" evidence="2">
    <location>
        <begin position="1"/>
        <end position="13"/>
    </location>
</feature>
<reference evidence="3 4" key="1">
    <citation type="submission" date="2024-06" db="EMBL/GenBank/DDBJ databases">
        <title>A chromosome-level genome assembly of beet webworm, Loxostege sticticalis.</title>
        <authorList>
            <person name="Zhang Y."/>
        </authorList>
    </citation>
    <scope>NUCLEOTIDE SEQUENCE [LARGE SCALE GENOMIC DNA]</scope>
    <source>
        <strain evidence="3">AQ026</strain>
        <tissue evidence="3">Whole body</tissue>
    </source>
</reference>
<keyword evidence="4" id="KW-1185">Reference proteome</keyword>
<proteinExistence type="predicted"/>
<accession>A0ABR3IDX3</accession>
<evidence type="ECO:0000256" key="1">
    <source>
        <dbReference type="SAM" id="Coils"/>
    </source>
</evidence>
<evidence type="ECO:0000313" key="4">
    <source>
        <dbReference type="Proteomes" id="UP001549920"/>
    </source>
</evidence>
<keyword evidence="1" id="KW-0175">Coiled coil</keyword>
<name>A0ABR3IDX3_LOXSC</name>
<evidence type="ECO:0000313" key="3">
    <source>
        <dbReference type="EMBL" id="KAL0894460.1"/>
    </source>
</evidence>
<feature type="coiled-coil region" evidence="1">
    <location>
        <begin position="72"/>
        <end position="113"/>
    </location>
</feature>
<sequence length="413" mass="48144">MATQRTPPDTSLRSGSGNSSGSAPNLTLVYDEEETNINNLIRKRKDRTHEHENKQDMMDFRSEIMNFLKNFQNTQSQNFDQIRQEISEVKEEIKKIKATTENLAENLNKISSEVQSIKSGNLQIQDRISIIESDIAKIKKTQTDIDSQSSKTLFANHEELILEMKDRTDRERNIIFVGIKESSDKNPSVRRNYDMDMITQIATVLLGKYNPGKDRPVKVCYDNTHIPILLLRHKSKLPENVMIYADQTPAQKIYLQSIKDELKKRKDSGETDLIIKYIKNKPTIIKINSNKKKLNSQQICVDDCDKLKNANYFLLNKYQEITIHPQSLRLFYVNIQSIHPQGKFDEIKCILKAIPSTTHIIILTENWITSEEDAKSYELSGYRHTQLQVEQQRGWSLHLFKQYYQIRNYCRPD</sequence>
<organism evidence="3 4">
    <name type="scientific">Loxostege sticticalis</name>
    <name type="common">Beet webworm moth</name>
    <dbReference type="NCBI Taxonomy" id="481309"/>
    <lineage>
        <taxon>Eukaryota</taxon>
        <taxon>Metazoa</taxon>
        <taxon>Ecdysozoa</taxon>
        <taxon>Arthropoda</taxon>
        <taxon>Hexapoda</taxon>
        <taxon>Insecta</taxon>
        <taxon>Pterygota</taxon>
        <taxon>Neoptera</taxon>
        <taxon>Endopterygota</taxon>
        <taxon>Lepidoptera</taxon>
        <taxon>Glossata</taxon>
        <taxon>Ditrysia</taxon>
        <taxon>Pyraloidea</taxon>
        <taxon>Crambidae</taxon>
        <taxon>Pyraustinae</taxon>
        <taxon>Loxostege</taxon>
    </lineage>
</organism>
<protein>
    <submittedName>
        <fullName evidence="3">Uncharacterized protein</fullName>
    </submittedName>
</protein>
<comment type="caution">
    <text evidence="3">The sequence shown here is derived from an EMBL/GenBank/DDBJ whole genome shotgun (WGS) entry which is preliminary data.</text>
</comment>
<dbReference type="EMBL" id="JBEUOH010000004">
    <property type="protein sequence ID" value="KAL0894460.1"/>
    <property type="molecule type" value="Genomic_DNA"/>
</dbReference>
<evidence type="ECO:0000256" key="2">
    <source>
        <dbReference type="SAM" id="MobiDB-lite"/>
    </source>
</evidence>
<gene>
    <name evidence="3" type="ORF">ABMA27_013056</name>
</gene>